<keyword evidence="7 8" id="KW-0924">Ammonia transport</keyword>
<evidence type="ECO:0000256" key="4">
    <source>
        <dbReference type="ARBA" id="ARBA00022692"/>
    </source>
</evidence>
<evidence type="ECO:0000256" key="7">
    <source>
        <dbReference type="ARBA" id="ARBA00023177"/>
    </source>
</evidence>
<evidence type="ECO:0000256" key="6">
    <source>
        <dbReference type="ARBA" id="ARBA00023136"/>
    </source>
</evidence>
<dbReference type="Pfam" id="PF00909">
    <property type="entry name" value="Ammonium_transp"/>
    <property type="match status" value="1"/>
</dbReference>
<evidence type="ECO:0000259" key="10">
    <source>
        <dbReference type="Pfam" id="PF00909"/>
    </source>
</evidence>
<dbReference type="NCBIfam" id="TIGR00836">
    <property type="entry name" value="amt"/>
    <property type="match status" value="1"/>
</dbReference>
<evidence type="ECO:0000256" key="1">
    <source>
        <dbReference type="ARBA" id="ARBA00004141"/>
    </source>
</evidence>
<evidence type="ECO:0000256" key="2">
    <source>
        <dbReference type="ARBA" id="ARBA00005887"/>
    </source>
</evidence>
<accession>A0AAV5S4H7</accession>
<feature type="transmembrane region" description="Helical" evidence="8">
    <location>
        <begin position="185"/>
        <end position="208"/>
    </location>
</feature>
<feature type="compositionally biased region" description="Low complexity" evidence="9">
    <location>
        <begin position="501"/>
        <end position="513"/>
    </location>
</feature>
<keyword evidence="6 8" id="KW-0472">Membrane</keyword>
<dbReference type="Gene3D" id="1.10.3430.10">
    <property type="entry name" value="Ammonium transporter AmtB like domains"/>
    <property type="match status" value="1"/>
</dbReference>
<dbReference type="EMBL" id="BTGD01000018">
    <property type="protein sequence ID" value="GMM57956.1"/>
    <property type="molecule type" value="Genomic_DNA"/>
</dbReference>
<dbReference type="AlphaFoldDB" id="A0AAV5S4H7"/>
<dbReference type="InterPro" id="IPR029020">
    <property type="entry name" value="Ammonium/urea_transptr"/>
</dbReference>
<dbReference type="GO" id="GO:0005886">
    <property type="term" value="C:plasma membrane"/>
    <property type="evidence" value="ECO:0007669"/>
    <property type="project" value="UniProtKB-SubCell"/>
</dbReference>
<comment type="caution">
    <text evidence="11">The sequence shown here is derived from an EMBL/GenBank/DDBJ whole genome shotgun (WGS) entry which is preliminary data.</text>
</comment>
<feature type="transmembrane region" description="Helical" evidence="8">
    <location>
        <begin position="345"/>
        <end position="367"/>
    </location>
</feature>
<feature type="region of interest" description="Disordered" evidence="9">
    <location>
        <begin position="491"/>
        <end position="522"/>
    </location>
</feature>
<dbReference type="InterPro" id="IPR001905">
    <property type="entry name" value="Ammonium_transpt"/>
</dbReference>
<gene>
    <name evidence="11" type="ORF">DAKH74_045720</name>
</gene>
<proteinExistence type="inferred from homology"/>
<feature type="transmembrane region" description="Helical" evidence="8">
    <location>
        <begin position="123"/>
        <end position="142"/>
    </location>
</feature>
<comment type="subcellular location">
    <subcellularLocation>
        <location evidence="8">Cell membrane</location>
        <topology evidence="8">Multi-pass membrane protein</topology>
    </subcellularLocation>
    <subcellularLocation>
        <location evidence="1">Membrane</location>
        <topology evidence="1">Multi-pass membrane protein</topology>
    </subcellularLocation>
</comment>
<sequence length="522" mass="56478">MSSYNFTGTPTGHGTGGDSLTTDLTAQFQLADMVWLGVGAAGVWIMSPGIGLLYSGLGRRKHALASLWLSLMGVCVVSFQWFFWGYSLVFSHHSRSHMLGTFEFFGFRDVLGTPSADAAVPDILYAVFQGMFACVAGVLMVGGGGERARLMPMMVFLFIWMTVVYCVCAHWSWNPNGWLAILGEYDFAGGLIHQTAGHGALMYALILGRRDKHLPNAPTKGKLPKYKPHSVASVVLGTVLITFAWFFFNACSAGNASIRAWYALENTNLAAASGGLTWMFIDYWRYDGKWTTCGLCSGIVSALVGITPGAGFVPIWASFVIGIITAAGCNFAVDVKYLLGIDDGCDVWALHGVGGCIGSVLTGIFAADYVNATAGTYATPIPGGWLNHHWKQVGYQIAGICAICGWTCVVTAIILLTMDRIPWLKIRLSPEEELQGTDVTQIGEVTFEKEEEEDYTFLPQPVRSGLSVVQSLTQQFKKPAAKDDKIVQPSEVQAIDALTPESESNSNSDDTSNAKNQEKETV</sequence>
<keyword evidence="12" id="KW-1185">Reference proteome</keyword>
<dbReference type="Proteomes" id="UP001377567">
    <property type="component" value="Unassembled WGS sequence"/>
</dbReference>
<keyword evidence="3 8" id="KW-0813">Transport</keyword>
<evidence type="ECO:0000256" key="8">
    <source>
        <dbReference type="RuleBase" id="RU362002"/>
    </source>
</evidence>
<evidence type="ECO:0000256" key="5">
    <source>
        <dbReference type="ARBA" id="ARBA00022989"/>
    </source>
</evidence>
<evidence type="ECO:0000313" key="11">
    <source>
        <dbReference type="EMBL" id="GMM57956.1"/>
    </source>
</evidence>
<dbReference type="GO" id="GO:0008519">
    <property type="term" value="F:ammonium channel activity"/>
    <property type="evidence" value="ECO:0007669"/>
    <property type="project" value="InterPro"/>
</dbReference>
<feature type="transmembrane region" description="Helical" evidence="8">
    <location>
        <begin position="66"/>
        <end position="84"/>
    </location>
</feature>
<feature type="transmembrane region" description="Helical" evidence="8">
    <location>
        <begin position="288"/>
        <end position="307"/>
    </location>
</feature>
<name>A0AAV5S4H7_MAUHU</name>
<feature type="transmembrane region" description="Helical" evidence="8">
    <location>
        <begin position="229"/>
        <end position="248"/>
    </location>
</feature>
<dbReference type="PANTHER" id="PTHR43029">
    <property type="entry name" value="AMMONIUM TRANSPORTER MEP2"/>
    <property type="match status" value="1"/>
</dbReference>
<feature type="domain" description="Ammonium transporter AmtB-like" evidence="10">
    <location>
        <begin position="34"/>
        <end position="446"/>
    </location>
</feature>
<feature type="transmembrane region" description="Helical" evidence="8">
    <location>
        <begin position="33"/>
        <end position="54"/>
    </location>
</feature>
<feature type="transmembrane region" description="Helical" evidence="8">
    <location>
        <begin position="395"/>
        <end position="418"/>
    </location>
</feature>
<evidence type="ECO:0000256" key="9">
    <source>
        <dbReference type="SAM" id="MobiDB-lite"/>
    </source>
</evidence>
<feature type="transmembrane region" description="Helical" evidence="8">
    <location>
        <begin position="154"/>
        <end position="173"/>
    </location>
</feature>
<comment type="similarity">
    <text evidence="2 8">Belongs to the ammonia transporter channel (TC 1.A.11.2) family.</text>
</comment>
<evidence type="ECO:0000256" key="3">
    <source>
        <dbReference type="ARBA" id="ARBA00022448"/>
    </source>
</evidence>
<evidence type="ECO:0000313" key="12">
    <source>
        <dbReference type="Proteomes" id="UP001377567"/>
    </source>
</evidence>
<dbReference type="SUPFAM" id="SSF111352">
    <property type="entry name" value="Ammonium transporter"/>
    <property type="match status" value="1"/>
</dbReference>
<dbReference type="PANTHER" id="PTHR43029:SF10">
    <property type="entry name" value="AMMONIUM TRANSPORTER MEP2"/>
    <property type="match status" value="1"/>
</dbReference>
<keyword evidence="4 8" id="KW-0812">Transmembrane</keyword>
<organism evidence="11 12">
    <name type="scientific">Maudiozyma humilis</name>
    <name type="common">Sour dough yeast</name>
    <name type="synonym">Kazachstania humilis</name>
    <dbReference type="NCBI Taxonomy" id="51915"/>
    <lineage>
        <taxon>Eukaryota</taxon>
        <taxon>Fungi</taxon>
        <taxon>Dikarya</taxon>
        <taxon>Ascomycota</taxon>
        <taxon>Saccharomycotina</taxon>
        <taxon>Saccharomycetes</taxon>
        <taxon>Saccharomycetales</taxon>
        <taxon>Saccharomycetaceae</taxon>
        <taxon>Maudiozyma</taxon>
    </lineage>
</organism>
<protein>
    <recommendedName>
        <fullName evidence="8">Ammonium transporter</fullName>
    </recommendedName>
</protein>
<keyword evidence="5 8" id="KW-1133">Transmembrane helix</keyword>
<feature type="transmembrane region" description="Helical" evidence="8">
    <location>
        <begin position="260"/>
        <end position="281"/>
    </location>
</feature>
<reference evidence="11 12" key="1">
    <citation type="journal article" date="2023" name="Elife">
        <title>Identification of key yeast species and microbe-microbe interactions impacting larval growth of Drosophila in the wild.</title>
        <authorList>
            <person name="Mure A."/>
            <person name="Sugiura Y."/>
            <person name="Maeda R."/>
            <person name="Honda K."/>
            <person name="Sakurai N."/>
            <person name="Takahashi Y."/>
            <person name="Watada M."/>
            <person name="Katoh T."/>
            <person name="Gotoh A."/>
            <person name="Gotoh Y."/>
            <person name="Taniguchi I."/>
            <person name="Nakamura K."/>
            <person name="Hayashi T."/>
            <person name="Katayama T."/>
            <person name="Uemura T."/>
            <person name="Hattori Y."/>
        </authorList>
    </citation>
    <scope>NUCLEOTIDE SEQUENCE [LARGE SCALE GENOMIC DNA]</scope>
    <source>
        <strain evidence="11 12">KH-74</strain>
    </source>
</reference>
<dbReference type="InterPro" id="IPR024041">
    <property type="entry name" value="NH4_transpt_AmtB-like_dom"/>
</dbReference>
<feature type="transmembrane region" description="Helical" evidence="8">
    <location>
        <begin position="313"/>
        <end position="333"/>
    </location>
</feature>